<proteinExistence type="predicted"/>
<keyword evidence="3" id="KW-1185">Reference proteome</keyword>
<feature type="region of interest" description="Disordered" evidence="1">
    <location>
        <begin position="51"/>
        <end position="70"/>
    </location>
</feature>
<feature type="region of interest" description="Disordered" evidence="1">
    <location>
        <begin position="248"/>
        <end position="299"/>
    </location>
</feature>
<dbReference type="Proteomes" id="UP000092444">
    <property type="component" value="Unassembled WGS sequence"/>
</dbReference>
<reference evidence="2" key="1">
    <citation type="submission" date="2020-05" db="UniProtKB">
        <authorList>
            <consortium name="EnsemblMetazoa"/>
        </authorList>
    </citation>
    <scope>IDENTIFICATION</scope>
    <source>
        <strain evidence="2">Yale</strain>
    </source>
</reference>
<name>A0A1B0FQE4_GLOMM</name>
<organism evidence="2 3">
    <name type="scientific">Glossina morsitans morsitans</name>
    <name type="common">Savannah tsetse fly</name>
    <dbReference type="NCBI Taxonomy" id="37546"/>
    <lineage>
        <taxon>Eukaryota</taxon>
        <taxon>Metazoa</taxon>
        <taxon>Ecdysozoa</taxon>
        <taxon>Arthropoda</taxon>
        <taxon>Hexapoda</taxon>
        <taxon>Insecta</taxon>
        <taxon>Pterygota</taxon>
        <taxon>Neoptera</taxon>
        <taxon>Endopterygota</taxon>
        <taxon>Diptera</taxon>
        <taxon>Brachycera</taxon>
        <taxon>Muscomorpha</taxon>
        <taxon>Hippoboscoidea</taxon>
        <taxon>Glossinidae</taxon>
        <taxon>Glossina</taxon>
    </lineage>
</organism>
<protein>
    <recommendedName>
        <fullName evidence="4">SET domain-containing protein</fullName>
    </recommendedName>
</protein>
<dbReference type="PhylomeDB" id="A0A1B0FQE4"/>
<evidence type="ECO:0000256" key="1">
    <source>
        <dbReference type="SAM" id="MobiDB-lite"/>
    </source>
</evidence>
<dbReference type="VEuPathDB" id="VectorBase:GMOY006107"/>
<dbReference type="AlphaFoldDB" id="A0A1B0FQE4"/>
<dbReference type="InterPro" id="IPR046341">
    <property type="entry name" value="SET_dom_sf"/>
</dbReference>
<evidence type="ECO:0008006" key="4">
    <source>
        <dbReference type="Google" id="ProtNLM"/>
    </source>
</evidence>
<dbReference type="EMBL" id="CCAG010003363">
    <property type="status" value="NOT_ANNOTATED_CDS"/>
    <property type="molecule type" value="Genomic_DNA"/>
</dbReference>
<dbReference type="Gene3D" id="2.170.270.10">
    <property type="entry name" value="SET domain"/>
    <property type="match status" value="1"/>
</dbReference>
<accession>A0A1B0FQE4</accession>
<dbReference type="EnsemblMetazoa" id="GMOY006107-RA">
    <property type="protein sequence ID" value="GMOY006107-PA"/>
    <property type="gene ID" value="GMOY006107"/>
</dbReference>
<dbReference type="STRING" id="37546.A0A1B0FQE4"/>
<sequence>MNRNIPDASLQMLVYNKYSLASSSTEDYELGAFRQFPHNLSATNPLHTLNFPNNSDFPLQPPPPPLPNGYCPSTSPRRRLSFETSAQPPNVPLVNTSSPSHAPAAVGCDSQVERLLNSKLQAERLLLCAARLQPICDLEPRENGVYTKVHLKCGTRFGPFVVSEHADLGTVWHIIGMPPHIRHLLKPSTEVLNLLKKIRSATAVDGEKEANLNHFYIRGFLWYETNRDITVGEEIIVDCRLKTPYEHQLEHQHQQHSDNPLNGEAHTGGSSNHSINDKSERGDNGSLYSSNLTRDDDCNKKDKPLDHIEADLSDDEQGFDIRCEVCEKSFIELER</sequence>
<evidence type="ECO:0000313" key="3">
    <source>
        <dbReference type="Proteomes" id="UP000092444"/>
    </source>
</evidence>
<evidence type="ECO:0000313" key="2">
    <source>
        <dbReference type="EnsemblMetazoa" id="GMOY006107-PA"/>
    </source>
</evidence>